<gene>
    <name evidence="9" type="primary">gspD_1</name>
    <name evidence="9" type="ORF">Pan54_37020</name>
</gene>
<evidence type="ECO:0000256" key="3">
    <source>
        <dbReference type="ARBA" id="ARBA00023136"/>
    </source>
</evidence>
<feature type="compositionally biased region" description="Polar residues" evidence="6">
    <location>
        <begin position="290"/>
        <end position="304"/>
    </location>
</feature>
<dbReference type="Proteomes" id="UP000316095">
    <property type="component" value="Unassembled WGS sequence"/>
</dbReference>
<dbReference type="OrthoDB" id="9779724at2"/>
<evidence type="ECO:0000313" key="9">
    <source>
        <dbReference type="EMBL" id="TWT62951.1"/>
    </source>
</evidence>
<feature type="domain" description="NolW-like" evidence="8">
    <location>
        <begin position="453"/>
        <end position="517"/>
    </location>
</feature>
<dbReference type="Gene3D" id="3.55.50.30">
    <property type="match status" value="1"/>
</dbReference>
<dbReference type="InterPro" id="IPR038591">
    <property type="entry name" value="NolW-like_sf"/>
</dbReference>
<dbReference type="PRINTS" id="PR00811">
    <property type="entry name" value="BCTERIALGSPD"/>
</dbReference>
<dbReference type="GO" id="GO:0015627">
    <property type="term" value="C:type II protein secretion system complex"/>
    <property type="evidence" value="ECO:0007669"/>
    <property type="project" value="TreeGrafter"/>
</dbReference>
<feature type="domain" description="Type II/III secretion system secretin-like" evidence="7">
    <location>
        <begin position="927"/>
        <end position="1098"/>
    </location>
</feature>
<sequence>MRDLILKICLPAILCLVLQPARLIGEENTPEIHLRFVSKSWSSILKELAEDTGQQLVMPKAPRGRLSRYDRNPYTPADAIQILNQELESTGFRIMDKGKFLIVLEDDQFRQRYSPYVNETKDPNTVKKSGEVSHLQMTQTSKQIPAQRIEQAAFEEVTAASEKNSQEALAIEPKFLNATALARQVYDIYGDHAELIEEGPLGLPAFKVSVPSDGKTLPVTFTMGIDQQSNRIILVAEKAAREKLVGVMDVLDQAADKSRATPKDKSTEVMFAPQEVHEATSKQLPKILAQVQQAATQNEQAPTSPTQPTPENPAQPGPSADLNAILDQIRGDVSIEALNELGLLILRGNEADVESVMQIVRAIETMSAGTTPEIHLRYLTQVNSEGLATLLNSVYESVQSTDQRASRQNRPVNLIPVVQPNAVLIVAPSIEMEAVKQLIDELDQEVDPKLQLQLFRLKNAGAAEAVTVIEEFYEERPGLGTRVRITADTRTNSLIVQADPRDLKEISKLIHDLDKDESHAISRLQIIPLKNAVAEELAEFINTALDEALNPRQSTQQGNQQQNNQPKSFVLEFLAGSGTQAELVRSGILSDVRISADPRTNSLTVIAPERSLPLITALIQSLDQPSDAEAEVKVFTLIHADAAASLTLLQELFDENNAESPVGVNLAGTSDSGSTLLPLRFSVDVRSNSILAIGGRDALTVVEAILLRLDNAAPKKRINQVIEMRNVPAADAAEAINLFLESQRELNSIDPALVSSFELLEREVIIVPEPLSNNLLISATPEYFAEIMAVVEQIDCDPAQVVIQALLVEVELNNLDEFGVELGFQDSILFDRSVIDNLLTVTNTTTNQNIQTTSQQIVSQDGAPGFLFNNPSIYPNLGNNTGPASQPNLVAGQGLANFGVGRVNGDLGFGGLVLSASSESVSVLIRALAQQRNVQVLSRPQIRTVDSQLAQIQVGQEVPIINGVNITANGVANPNIIYDEAGIILSVTPRVKPDGQIVMEVVAERSAYQAGGVPIFVDAENGNTINSPIKNISVARATVGVGDGQTIVLGGMISKTEDTTIRKVPWLGDLPIIGRAFRFDSESNIRTELLIFLTPRIIHNDETNEMVKEVEAGRIHFFREEFEEIHGPIFGIPDPHAFESPMSPAEVDWEKHPELAPLPMEMESDDLESSREEATQETQDSIPRTMVAPGQLQPMSHQQVPQKTPSGIPWKRYPLYKKPDSQNTKGQVRLKN</sequence>
<dbReference type="EMBL" id="SJPG01000001">
    <property type="protein sequence ID" value="TWT62951.1"/>
    <property type="molecule type" value="Genomic_DNA"/>
</dbReference>
<protein>
    <submittedName>
        <fullName evidence="9">Putative type II secretion system protein D</fullName>
    </submittedName>
</protein>
<dbReference type="RefSeq" id="WP_146504751.1">
    <property type="nucleotide sequence ID" value="NZ_SJPG01000001.1"/>
</dbReference>
<proteinExistence type="inferred from homology"/>
<reference evidence="9 10" key="1">
    <citation type="submission" date="2019-02" db="EMBL/GenBank/DDBJ databases">
        <title>Deep-cultivation of Planctomycetes and their phenomic and genomic characterization uncovers novel biology.</title>
        <authorList>
            <person name="Wiegand S."/>
            <person name="Jogler M."/>
            <person name="Boedeker C."/>
            <person name="Pinto D."/>
            <person name="Vollmers J."/>
            <person name="Rivas-Marin E."/>
            <person name="Kohn T."/>
            <person name="Peeters S.H."/>
            <person name="Heuer A."/>
            <person name="Rast P."/>
            <person name="Oberbeckmann S."/>
            <person name="Bunk B."/>
            <person name="Jeske O."/>
            <person name="Meyerdierks A."/>
            <person name="Storesund J.E."/>
            <person name="Kallscheuer N."/>
            <person name="Luecker S."/>
            <person name="Lage O.M."/>
            <person name="Pohl T."/>
            <person name="Merkel B.J."/>
            <person name="Hornburger P."/>
            <person name="Mueller R.-W."/>
            <person name="Bruemmer F."/>
            <person name="Labrenz M."/>
            <person name="Spormann A.M."/>
            <person name="Op Den Camp H."/>
            <person name="Overmann J."/>
            <person name="Amann R."/>
            <person name="Jetten M.S.M."/>
            <person name="Mascher T."/>
            <person name="Medema M.H."/>
            <person name="Devos D.P."/>
            <person name="Kaster A.-K."/>
            <person name="Ovreas L."/>
            <person name="Rohde M."/>
            <person name="Galperin M.Y."/>
            <person name="Jogler C."/>
        </authorList>
    </citation>
    <scope>NUCLEOTIDE SEQUENCE [LARGE SCALE GENOMIC DNA]</scope>
    <source>
        <strain evidence="9 10">Pan54</strain>
    </source>
</reference>
<keyword evidence="2" id="KW-0732">Signal</keyword>
<accession>A0A5C5XKJ5</accession>
<evidence type="ECO:0000259" key="7">
    <source>
        <dbReference type="Pfam" id="PF00263"/>
    </source>
</evidence>
<dbReference type="Gene3D" id="3.30.1370.120">
    <property type="match status" value="5"/>
</dbReference>
<keyword evidence="10" id="KW-1185">Reference proteome</keyword>
<dbReference type="GO" id="GO:0009306">
    <property type="term" value="P:protein secretion"/>
    <property type="evidence" value="ECO:0007669"/>
    <property type="project" value="InterPro"/>
</dbReference>
<evidence type="ECO:0000313" key="10">
    <source>
        <dbReference type="Proteomes" id="UP000316095"/>
    </source>
</evidence>
<organism evidence="9 10">
    <name type="scientific">Rubinisphaera italica</name>
    <dbReference type="NCBI Taxonomy" id="2527969"/>
    <lineage>
        <taxon>Bacteria</taxon>
        <taxon>Pseudomonadati</taxon>
        <taxon>Planctomycetota</taxon>
        <taxon>Planctomycetia</taxon>
        <taxon>Planctomycetales</taxon>
        <taxon>Planctomycetaceae</taxon>
        <taxon>Rubinisphaera</taxon>
    </lineage>
</organism>
<evidence type="ECO:0000259" key="8">
    <source>
        <dbReference type="Pfam" id="PF03958"/>
    </source>
</evidence>
<feature type="region of interest" description="Disordered" evidence="6">
    <location>
        <begin position="1163"/>
        <end position="1232"/>
    </location>
</feature>
<feature type="domain" description="NolW-like" evidence="8">
    <location>
        <begin position="720"/>
        <end position="799"/>
    </location>
</feature>
<dbReference type="InterPro" id="IPR005644">
    <property type="entry name" value="NolW-like"/>
</dbReference>
<evidence type="ECO:0000256" key="1">
    <source>
        <dbReference type="ARBA" id="ARBA00004370"/>
    </source>
</evidence>
<dbReference type="PANTHER" id="PTHR30332">
    <property type="entry name" value="PROBABLE GENERAL SECRETION PATHWAY PROTEIN D"/>
    <property type="match status" value="1"/>
</dbReference>
<dbReference type="InterPro" id="IPR050810">
    <property type="entry name" value="Bact_Secretion_Sys_Channel"/>
</dbReference>
<keyword evidence="5" id="KW-0813">Transport</keyword>
<dbReference type="InterPro" id="IPR004846">
    <property type="entry name" value="T2SS/T3SS_dom"/>
</dbReference>
<comment type="caution">
    <text evidence="9">The sequence shown here is derived from an EMBL/GenBank/DDBJ whole genome shotgun (WGS) entry which is preliminary data.</text>
</comment>
<feature type="compositionally biased region" description="Pro residues" evidence="6">
    <location>
        <begin position="305"/>
        <end position="316"/>
    </location>
</feature>
<feature type="domain" description="NolW-like" evidence="8">
    <location>
        <begin position="525"/>
        <end position="627"/>
    </location>
</feature>
<evidence type="ECO:0000256" key="6">
    <source>
        <dbReference type="SAM" id="MobiDB-lite"/>
    </source>
</evidence>
<dbReference type="PANTHER" id="PTHR30332:SF24">
    <property type="entry name" value="SECRETIN GSPD-RELATED"/>
    <property type="match status" value="1"/>
</dbReference>
<dbReference type="InterPro" id="IPR001775">
    <property type="entry name" value="GspD/PilQ"/>
</dbReference>
<name>A0A5C5XKJ5_9PLAN</name>
<evidence type="ECO:0000256" key="2">
    <source>
        <dbReference type="ARBA" id="ARBA00022729"/>
    </source>
</evidence>
<comment type="similarity">
    <text evidence="4">Belongs to the bacterial secretin family.</text>
</comment>
<dbReference type="AlphaFoldDB" id="A0A5C5XKJ5"/>
<feature type="region of interest" description="Disordered" evidence="6">
    <location>
        <begin position="290"/>
        <end position="321"/>
    </location>
</feature>
<keyword evidence="3" id="KW-0472">Membrane</keyword>
<dbReference type="Pfam" id="PF03958">
    <property type="entry name" value="Secretin_N"/>
    <property type="match status" value="3"/>
</dbReference>
<evidence type="ECO:0000256" key="5">
    <source>
        <dbReference type="RuleBase" id="RU004004"/>
    </source>
</evidence>
<evidence type="ECO:0000256" key="4">
    <source>
        <dbReference type="RuleBase" id="RU004003"/>
    </source>
</evidence>
<dbReference type="GO" id="GO:0009279">
    <property type="term" value="C:cell outer membrane"/>
    <property type="evidence" value="ECO:0007669"/>
    <property type="project" value="UniProtKB-SubCell"/>
</dbReference>
<comment type="subcellular location">
    <subcellularLocation>
        <location evidence="5">Cell outer membrane</location>
    </subcellularLocation>
    <subcellularLocation>
        <location evidence="1">Membrane</location>
    </subcellularLocation>
</comment>
<dbReference type="Pfam" id="PF00263">
    <property type="entry name" value="Secretin"/>
    <property type="match status" value="1"/>
</dbReference>
<feature type="compositionally biased region" description="Polar residues" evidence="6">
    <location>
        <begin position="1193"/>
        <end position="1205"/>
    </location>
</feature>